<reference evidence="2" key="1">
    <citation type="submission" date="2016-11" db="EMBL/GenBank/DDBJ databases">
        <authorList>
            <person name="Varghese N."/>
            <person name="Submissions S."/>
        </authorList>
    </citation>
    <scope>NUCLEOTIDE SEQUENCE [LARGE SCALE GENOMIC DNA]</scope>
    <source>
        <strain evidence="2">DSM 27619</strain>
    </source>
</reference>
<proteinExistence type="predicted"/>
<dbReference type="OrthoDB" id="1242798at2"/>
<evidence type="ECO:0000313" key="1">
    <source>
        <dbReference type="EMBL" id="SHF50037.1"/>
    </source>
</evidence>
<protein>
    <submittedName>
        <fullName evidence="1">Uncharacterized protein</fullName>
    </submittedName>
</protein>
<dbReference type="RefSeq" id="WP_072956943.1">
    <property type="nucleotide sequence ID" value="NZ_FQUT01000004.1"/>
</dbReference>
<name>A0A1M5C5Z7_9FLAO</name>
<evidence type="ECO:0000313" key="2">
    <source>
        <dbReference type="Proteomes" id="UP000184518"/>
    </source>
</evidence>
<sequence length="243" mass="28263">MDEKHSKMLTITEKYFKEIELFGSNSLKAREASLKRYKIEESKISKLPEFRIMLDGLILNISHNFHTPPSQIDDNISYRIGLCASYLRTHFIINDLILSGDIIESTTLVRKQLEAFTRLIELEKKEVSKLHKKTPNVNNTFNGVTKDLYSKLSEIAHSGSDDVVDLISNFEENNNRTEANIYPLYSQNSLECYKFHCYIAMGFVSYFIKFAKTIYKDYDDLEDIEMFLILSEVHGEIDFLNNK</sequence>
<dbReference type="EMBL" id="FQUT01000004">
    <property type="protein sequence ID" value="SHF50037.1"/>
    <property type="molecule type" value="Genomic_DNA"/>
</dbReference>
<organism evidence="1 2">
    <name type="scientific">Chryseobacterium arachidis</name>
    <dbReference type="NCBI Taxonomy" id="1416778"/>
    <lineage>
        <taxon>Bacteria</taxon>
        <taxon>Pseudomonadati</taxon>
        <taxon>Bacteroidota</taxon>
        <taxon>Flavobacteriia</taxon>
        <taxon>Flavobacteriales</taxon>
        <taxon>Weeksellaceae</taxon>
        <taxon>Chryseobacterium group</taxon>
        <taxon>Chryseobacterium</taxon>
    </lineage>
</organism>
<keyword evidence="2" id="KW-1185">Reference proteome</keyword>
<dbReference type="STRING" id="1416778.SAMN05443633_104412"/>
<gene>
    <name evidence="1" type="ORF">SAMN05443633_104412</name>
</gene>
<accession>A0A1M5C5Z7</accession>
<dbReference type="Proteomes" id="UP000184518">
    <property type="component" value="Unassembled WGS sequence"/>
</dbReference>
<dbReference type="AlphaFoldDB" id="A0A1M5C5Z7"/>